<evidence type="ECO:0000313" key="1">
    <source>
        <dbReference type="EMBL" id="MDL5034446.1"/>
    </source>
</evidence>
<protein>
    <submittedName>
        <fullName evidence="1">Uncharacterized protein</fullName>
    </submittedName>
</protein>
<dbReference type="RefSeq" id="WP_285984521.1">
    <property type="nucleotide sequence ID" value="NZ_JASVDS010000008.1"/>
</dbReference>
<proteinExistence type="predicted"/>
<reference evidence="1 2" key="1">
    <citation type="submission" date="2023-06" db="EMBL/GenBank/DDBJ databases">
        <title>Pelomonas sp. APW6 16S ribosomal RNA gene genome sequencing and assembly.</title>
        <authorList>
            <person name="Woo H."/>
        </authorList>
    </citation>
    <scope>NUCLEOTIDE SEQUENCE [LARGE SCALE GENOMIC DNA]</scope>
    <source>
        <strain evidence="1 2">APW6</strain>
    </source>
</reference>
<comment type="caution">
    <text evidence="1">The sequence shown here is derived from an EMBL/GenBank/DDBJ whole genome shotgun (WGS) entry which is preliminary data.</text>
</comment>
<sequence>MNIGQLIEDLHCYGWPQSRMLTEQERCDIVEFSITFEECSYERGDLEGMDDKDLVQVSYWIMAEYASGQI</sequence>
<evidence type="ECO:0000313" key="2">
    <source>
        <dbReference type="Proteomes" id="UP001238603"/>
    </source>
</evidence>
<dbReference type="EMBL" id="JASVDS010000008">
    <property type="protein sequence ID" value="MDL5034446.1"/>
    <property type="molecule type" value="Genomic_DNA"/>
</dbReference>
<organism evidence="1 2">
    <name type="scientific">Roseateles subflavus</name>
    <dbReference type="NCBI Taxonomy" id="3053353"/>
    <lineage>
        <taxon>Bacteria</taxon>
        <taxon>Pseudomonadati</taxon>
        <taxon>Pseudomonadota</taxon>
        <taxon>Betaproteobacteria</taxon>
        <taxon>Burkholderiales</taxon>
        <taxon>Sphaerotilaceae</taxon>
        <taxon>Roseateles</taxon>
    </lineage>
</organism>
<keyword evidence="2" id="KW-1185">Reference proteome</keyword>
<dbReference type="Proteomes" id="UP001238603">
    <property type="component" value="Unassembled WGS sequence"/>
</dbReference>
<accession>A0ABT7LNJ2</accession>
<name>A0ABT7LNJ2_9BURK</name>
<gene>
    <name evidence="1" type="ORF">QRD43_21260</name>
</gene>